<dbReference type="STRING" id="324602.Caur_3399"/>
<dbReference type="EnsemblBacteria" id="ABY36584">
    <property type="protein sequence ID" value="ABY36584"/>
    <property type="gene ID" value="Caur_3399"/>
</dbReference>
<sequence length="77" mass="8112">MPSPGKGRKGEAETAELQPVDVIRTFSSLLCFPFVGGRNLPPAADPGATADLVVRIFQQGLQYVARLDRSAADGQVG</sequence>
<dbReference type="HOGENOM" id="CLU_2895799_0_0_0"/>
<dbReference type="PATRIC" id="fig|324602.8.peg.3827"/>
<name>A9WJW8_CHLAA</name>
<dbReference type="EMBL" id="CP000909">
    <property type="protein sequence ID" value="ABY36584.1"/>
    <property type="molecule type" value="Genomic_DNA"/>
</dbReference>
<protein>
    <submittedName>
        <fullName evidence="1">Uncharacterized protein</fullName>
    </submittedName>
</protein>
<organism evidence="1 2">
    <name type="scientific">Chloroflexus aurantiacus (strain ATCC 29366 / DSM 635 / J-10-fl)</name>
    <dbReference type="NCBI Taxonomy" id="324602"/>
    <lineage>
        <taxon>Bacteria</taxon>
        <taxon>Bacillati</taxon>
        <taxon>Chloroflexota</taxon>
        <taxon>Chloroflexia</taxon>
        <taxon>Chloroflexales</taxon>
        <taxon>Chloroflexineae</taxon>
        <taxon>Chloroflexaceae</taxon>
        <taxon>Chloroflexus</taxon>
    </lineage>
</organism>
<evidence type="ECO:0000313" key="2">
    <source>
        <dbReference type="Proteomes" id="UP000002008"/>
    </source>
</evidence>
<dbReference type="eggNOG" id="COG1309">
    <property type="taxonomic scope" value="Bacteria"/>
</dbReference>
<reference evidence="2" key="1">
    <citation type="journal article" date="2011" name="BMC Genomics">
        <title>Complete genome sequence of the filamentous anoxygenic phototrophic bacterium Chloroflexus aurantiacus.</title>
        <authorList>
            <person name="Tang K.H."/>
            <person name="Barry K."/>
            <person name="Chertkov O."/>
            <person name="Dalin E."/>
            <person name="Han C.S."/>
            <person name="Hauser L.J."/>
            <person name="Honchak B.M."/>
            <person name="Karbach L.E."/>
            <person name="Land M.L."/>
            <person name="Lapidus A."/>
            <person name="Larimer F.W."/>
            <person name="Mikhailova N."/>
            <person name="Pitluck S."/>
            <person name="Pierson B.K."/>
            <person name="Blankenship R.E."/>
        </authorList>
    </citation>
    <scope>NUCLEOTIDE SEQUENCE [LARGE SCALE GENOMIC DNA]</scope>
    <source>
        <strain evidence="2">ATCC 29366 / DSM 635 / J-10-fl</strain>
    </source>
</reference>
<accession>A9WJW8</accession>
<dbReference type="KEGG" id="cau:Caur_3399"/>
<dbReference type="RefSeq" id="WP_012259237.1">
    <property type="nucleotide sequence ID" value="NC_010175.1"/>
</dbReference>
<gene>
    <name evidence="1" type="ordered locus">Caur_3399</name>
</gene>
<proteinExistence type="predicted"/>
<dbReference type="InParanoid" id="A9WJW8"/>
<keyword evidence="2" id="KW-1185">Reference proteome</keyword>
<dbReference type="AlphaFoldDB" id="A9WJW8"/>
<dbReference type="Proteomes" id="UP000002008">
    <property type="component" value="Chromosome"/>
</dbReference>
<evidence type="ECO:0000313" key="1">
    <source>
        <dbReference type="EMBL" id="ABY36584.1"/>
    </source>
</evidence>